<gene>
    <name evidence="2" type="ORF">KLO01_31810</name>
</gene>
<evidence type="ECO:0000256" key="1">
    <source>
        <dbReference type="SAM" id="MobiDB-lite"/>
    </source>
</evidence>
<sequence>MSEDADGGSEGAGNDGSRRKSSKSQKKVQARRRGLECVKGILQGKTYQEVADEQGYSSRGAVHRVVQQTLAQEQAETIDELRTLELARLDSLQRAFYPAATAGDLKAAEMVLKVMAQRSRLLQLERVGGPEPVTEHPVLVGGTKEQFLAALHEGRTQS</sequence>
<evidence type="ECO:0000313" key="3">
    <source>
        <dbReference type="Proteomes" id="UP000321793"/>
    </source>
</evidence>
<feature type="region of interest" description="Disordered" evidence="1">
    <location>
        <begin position="1"/>
        <end position="32"/>
    </location>
</feature>
<dbReference type="AlphaFoldDB" id="A0A512T4J1"/>
<evidence type="ECO:0000313" key="2">
    <source>
        <dbReference type="EMBL" id="GEQ15134.1"/>
    </source>
</evidence>
<dbReference type="OrthoDB" id="5072720at2"/>
<name>A0A512T4J1_9MICO</name>
<comment type="caution">
    <text evidence="2">The sequence shown here is derived from an EMBL/GenBank/DDBJ whole genome shotgun (WGS) entry which is preliminary data.</text>
</comment>
<feature type="compositionally biased region" description="Basic residues" evidence="1">
    <location>
        <begin position="19"/>
        <end position="32"/>
    </location>
</feature>
<proteinExistence type="predicted"/>
<keyword evidence="3" id="KW-1185">Reference proteome</keyword>
<accession>A0A512T4J1</accession>
<dbReference type="Proteomes" id="UP000321793">
    <property type="component" value="Unassembled WGS sequence"/>
</dbReference>
<dbReference type="RefSeq" id="WP_147066923.1">
    <property type="nucleotide sequence ID" value="NZ_BAABDN010000002.1"/>
</dbReference>
<organism evidence="2 3">
    <name type="scientific">Knoellia locipacati</name>
    <dbReference type="NCBI Taxonomy" id="882824"/>
    <lineage>
        <taxon>Bacteria</taxon>
        <taxon>Bacillati</taxon>
        <taxon>Actinomycetota</taxon>
        <taxon>Actinomycetes</taxon>
        <taxon>Micrococcales</taxon>
        <taxon>Intrasporangiaceae</taxon>
        <taxon>Knoellia</taxon>
    </lineage>
</organism>
<reference evidence="2 3" key="1">
    <citation type="submission" date="2019-07" db="EMBL/GenBank/DDBJ databases">
        <title>Whole genome shotgun sequence of Knoellia locipacati NBRC 109775.</title>
        <authorList>
            <person name="Hosoyama A."/>
            <person name="Uohara A."/>
            <person name="Ohji S."/>
            <person name="Ichikawa N."/>
        </authorList>
    </citation>
    <scope>NUCLEOTIDE SEQUENCE [LARGE SCALE GENOMIC DNA]</scope>
    <source>
        <strain evidence="2 3">NBRC 109775</strain>
    </source>
</reference>
<dbReference type="EMBL" id="BKBA01000012">
    <property type="protein sequence ID" value="GEQ15134.1"/>
    <property type="molecule type" value="Genomic_DNA"/>
</dbReference>
<protein>
    <submittedName>
        <fullName evidence="2">Uncharacterized protein</fullName>
    </submittedName>
</protein>